<dbReference type="Gene3D" id="3.40.140.10">
    <property type="entry name" value="Cytidine Deaminase, domain 2"/>
    <property type="match status" value="1"/>
</dbReference>
<keyword evidence="2" id="KW-0862">Zinc</keyword>
<dbReference type="AlphaFoldDB" id="A0A2S5RHN5"/>
<dbReference type="Pfam" id="PF14437">
    <property type="entry name" value="MafB19-deam"/>
    <property type="match status" value="1"/>
</dbReference>
<feature type="domain" description="CMP/dCMP-type deaminase" evidence="3">
    <location>
        <begin position="1"/>
        <end position="116"/>
    </location>
</feature>
<dbReference type="GO" id="GO:0002100">
    <property type="term" value="P:tRNA wobble adenosine to inosine editing"/>
    <property type="evidence" value="ECO:0007669"/>
    <property type="project" value="InterPro"/>
</dbReference>
<evidence type="ECO:0000313" key="4">
    <source>
        <dbReference type="EMBL" id="PPE06665.1"/>
    </source>
</evidence>
<dbReference type="InterPro" id="IPR058535">
    <property type="entry name" value="MafB19-deam"/>
</dbReference>
<evidence type="ECO:0000259" key="3">
    <source>
        <dbReference type="PROSITE" id="PS51747"/>
    </source>
</evidence>
<dbReference type="GO" id="GO:0008270">
    <property type="term" value="F:zinc ion binding"/>
    <property type="evidence" value="ECO:0007669"/>
    <property type="project" value="InterPro"/>
</dbReference>
<dbReference type="InterPro" id="IPR016192">
    <property type="entry name" value="APOBEC/CMP_deaminase_Zn-bd"/>
</dbReference>
<protein>
    <submittedName>
        <fullName evidence="4">tRNA-specific adenosine deaminase</fullName>
    </submittedName>
</protein>
<proteinExistence type="predicted"/>
<dbReference type="InterPro" id="IPR002125">
    <property type="entry name" value="CMP_dCMP_dom"/>
</dbReference>
<dbReference type="EMBL" id="PHNF01000001">
    <property type="protein sequence ID" value="PPE06665.1"/>
    <property type="molecule type" value="Genomic_DNA"/>
</dbReference>
<dbReference type="GO" id="GO:0052717">
    <property type="term" value="F:tRNA-specific adenosine-34 deaminase activity"/>
    <property type="evidence" value="ECO:0007669"/>
    <property type="project" value="UniProtKB-EC"/>
</dbReference>
<reference evidence="4 5" key="1">
    <citation type="submission" date="2017-11" db="EMBL/GenBank/DDBJ databases">
        <title>Genome sequence of Mesoplasma corruscae ELCA-2 (ATCC 49579).</title>
        <authorList>
            <person name="Lo W.-S."/>
            <person name="Kuo C.-H."/>
        </authorList>
    </citation>
    <scope>NUCLEOTIDE SEQUENCE [LARGE SCALE GENOMIC DNA]</scope>
    <source>
        <strain evidence="4 5">ELCA-2</strain>
    </source>
</reference>
<dbReference type="RefSeq" id="WP_104207839.1">
    <property type="nucleotide sequence ID" value="NZ_PHNF01000001.1"/>
</dbReference>
<dbReference type="CDD" id="cd01285">
    <property type="entry name" value="nucleoside_deaminase"/>
    <property type="match status" value="1"/>
</dbReference>
<gene>
    <name evidence="4" type="primary">tadA</name>
    <name evidence="4" type="ORF">MCORR_v1c02960</name>
</gene>
<dbReference type="PANTHER" id="PTHR11079:SF179">
    <property type="entry name" value="TRNA(ADENINE(34)) DEAMINASE, CHLOROPLASTIC"/>
    <property type="match status" value="1"/>
</dbReference>
<evidence type="ECO:0000256" key="1">
    <source>
        <dbReference type="ARBA" id="ARBA00022723"/>
    </source>
</evidence>
<dbReference type="InterPro" id="IPR016193">
    <property type="entry name" value="Cytidine_deaminase-like"/>
</dbReference>
<dbReference type="SUPFAM" id="SSF53927">
    <property type="entry name" value="Cytidine deaminase-like"/>
    <property type="match status" value="1"/>
</dbReference>
<dbReference type="PROSITE" id="PS00903">
    <property type="entry name" value="CYT_DCMP_DEAMINASES_1"/>
    <property type="match status" value="1"/>
</dbReference>
<accession>A0A2S5RHN5</accession>
<comment type="caution">
    <text evidence="4">The sequence shown here is derived from an EMBL/GenBank/DDBJ whole genome shotgun (WGS) entry which is preliminary data.</text>
</comment>
<evidence type="ECO:0000256" key="2">
    <source>
        <dbReference type="ARBA" id="ARBA00022833"/>
    </source>
</evidence>
<sequence length="145" mass="16992">MFKDSILKTQICLLTNDVPVYSCIFENNTIISEGVNNKEKELKVSGHAEINAINKAFKLLKTTNLKKYNLYTTLEPCEMCYQAIKQAKINKVYYLLENEKFGYKSKLSINEKSINLIKIENEFQKETYSKILNNFFQKNRQKNNN</sequence>
<dbReference type="PROSITE" id="PS51747">
    <property type="entry name" value="CYT_DCMP_DEAMINASES_2"/>
    <property type="match status" value="1"/>
</dbReference>
<keyword evidence="5" id="KW-1185">Reference proteome</keyword>
<dbReference type="Proteomes" id="UP000239785">
    <property type="component" value="Unassembled WGS sequence"/>
</dbReference>
<evidence type="ECO:0000313" key="5">
    <source>
        <dbReference type="Proteomes" id="UP000239785"/>
    </source>
</evidence>
<dbReference type="OrthoDB" id="9802676at2"/>
<organism evidence="4 5">
    <name type="scientific">Mesoplasma corruscae</name>
    <dbReference type="NCBI Taxonomy" id="216874"/>
    <lineage>
        <taxon>Bacteria</taxon>
        <taxon>Bacillati</taxon>
        <taxon>Mycoplasmatota</taxon>
        <taxon>Mollicutes</taxon>
        <taxon>Entomoplasmatales</taxon>
        <taxon>Entomoplasmataceae</taxon>
        <taxon>Mesoplasma</taxon>
    </lineage>
</organism>
<name>A0A2S5RHN5_9MOLU</name>
<dbReference type="PANTHER" id="PTHR11079">
    <property type="entry name" value="CYTOSINE DEAMINASE FAMILY MEMBER"/>
    <property type="match status" value="1"/>
</dbReference>
<keyword evidence="1" id="KW-0479">Metal-binding</keyword>